<keyword evidence="3 6" id="KW-0010">Activator</keyword>
<dbReference type="GO" id="GO:0016592">
    <property type="term" value="C:mediator complex"/>
    <property type="evidence" value="ECO:0007669"/>
    <property type="project" value="UniProtKB-UniRule"/>
</dbReference>
<name>A0A1B6GV26_9HEMI</name>
<reference evidence="8" key="1">
    <citation type="submission" date="2015-11" db="EMBL/GenBank/DDBJ databases">
        <title>De novo transcriptome assembly of four potential Pierce s Disease insect vectors from Arizona vineyards.</title>
        <authorList>
            <person name="Tassone E.E."/>
        </authorList>
    </citation>
    <scope>NUCLEOTIDE SEQUENCE</scope>
</reference>
<organism evidence="8">
    <name type="scientific">Cuerna arida</name>
    <dbReference type="NCBI Taxonomy" id="1464854"/>
    <lineage>
        <taxon>Eukaryota</taxon>
        <taxon>Metazoa</taxon>
        <taxon>Ecdysozoa</taxon>
        <taxon>Arthropoda</taxon>
        <taxon>Hexapoda</taxon>
        <taxon>Insecta</taxon>
        <taxon>Pterygota</taxon>
        <taxon>Neoptera</taxon>
        <taxon>Paraneoptera</taxon>
        <taxon>Hemiptera</taxon>
        <taxon>Auchenorrhyncha</taxon>
        <taxon>Membracoidea</taxon>
        <taxon>Cicadellidae</taxon>
        <taxon>Cicadellinae</taxon>
        <taxon>Proconiini</taxon>
        <taxon>Cuerna</taxon>
    </lineage>
</organism>
<gene>
    <name evidence="8" type="ORF">g.4963</name>
</gene>
<evidence type="ECO:0000256" key="6">
    <source>
        <dbReference type="RuleBase" id="RU366036"/>
    </source>
</evidence>
<proteinExistence type="inferred from homology"/>
<dbReference type="InterPro" id="IPR037212">
    <property type="entry name" value="Med7/Med21-like"/>
</dbReference>
<evidence type="ECO:0000256" key="1">
    <source>
        <dbReference type="ARBA" id="ARBA00004123"/>
    </source>
</evidence>
<dbReference type="Gene3D" id="6.10.280.10">
    <property type="entry name" value="Mediator complex, subunit Med21"/>
    <property type="match status" value="1"/>
</dbReference>
<keyword evidence="5 6" id="KW-0539">Nucleus</keyword>
<keyword evidence="2 6" id="KW-0805">Transcription regulation</keyword>
<evidence type="ECO:0000256" key="4">
    <source>
        <dbReference type="ARBA" id="ARBA00023163"/>
    </source>
</evidence>
<comment type="similarity">
    <text evidence="6">Belongs to the Mediator complex subunit 21 family.</text>
</comment>
<keyword evidence="4 6" id="KW-0804">Transcription</keyword>
<dbReference type="PANTHER" id="PTHR13381:SF0">
    <property type="entry name" value="MEDIATOR OF RNA POLYMERASE II TRANSCRIPTION SUBUNIT 21"/>
    <property type="match status" value="1"/>
</dbReference>
<comment type="function">
    <text evidence="6">Component of the Mediator complex, a coactivator involved in the regulated transcription of nearly all RNA polymerase II-dependent genes. Mediator functions as a bridge to convey information from gene-specific regulatory proteins to the basal RNA polymerase II transcription machinery. Mediator is recruited to promoters by direct interactions with regulatory proteins and serves as a scaffold for the assembly of a functional preinitiation complex with RNA polymerase II and the general transcription factors.</text>
</comment>
<dbReference type="AlphaFoldDB" id="A0A1B6GV26"/>
<keyword evidence="7" id="KW-0175">Coiled coil</keyword>
<feature type="coiled-coil region" evidence="7">
    <location>
        <begin position="88"/>
        <end position="119"/>
    </location>
</feature>
<evidence type="ECO:0000256" key="5">
    <source>
        <dbReference type="ARBA" id="ARBA00023242"/>
    </source>
</evidence>
<evidence type="ECO:0000256" key="7">
    <source>
        <dbReference type="SAM" id="Coils"/>
    </source>
</evidence>
<evidence type="ECO:0000256" key="2">
    <source>
        <dbReference type="ARBA" id="ARBA00023015"/>
    </source>
</evidence>
<dbReference type="GO" id="GO:0006357">
    <property type="term" value="P:regulation of transcription by RNA polymerase II"/>
    <property type="evidence" value="ECO:0007669"/>
    <property type="project" value="TreeGrafter"/>
</dbReference>
<sequence length="143" mass="16188">MADRLTQLQDTINQQAEYFCNSIGILQQYSTPSKFSGFDRSGSQTPQQQEDYAHLFATLIGRTAKDIDTLIESLPNEDSSTELQMASLRRLEEDNREAAKRLEEVVRRGESLLEKIQEALADIAQSQLEMQNSLTDSSRENSL</sequence>
<dbReference type="Pfam" id="PF11221">
    <property type="entry name" value="Med21"/>
    <property type="match status" value="1"/>
</dbReference>
<dbReference type="GO" id="GO:0003712">
    <property type="term" value="F:transcription coregulator activity"/>
    <property type="evidence" value="ECO:0007669"/>
    <property type="project" value="TreeGrafter"/>
</dbReference>
<dbReference type="InterPro" id="IPR021384">
    <property type="entry name" value="Mediator_Med21"/>
</dbReference>
<accession>A0A1B6GV26</accession>
<comment type="subunit">
    <text evidence="6">Component of the Mediator complex.</text>
</comment>
<comment type="subcellular location">
    <subcellularLocation>
        <location evidence="1 6">Nucleus</location>
    </subcellularLocation>
</comment>
<dbReference type="SUPFAM" id="SSF140718">
    <property type="entry name" value="Mediator hinge subcomplex-like"/>
    <property type="match status" value="1"/>
</dbReference>
<evidence type="ECO:0000256" key="3">
    <source>
        <dbReference type="ARBA" id="ARBA00023159"/>
    </source>
</evidence>
<dbReference type="PANTHER" id="PTHR13381">
    <property type="entry name" value="RNA POLYMERASE II HOLOENZYME COMPONENT SRB7"/>
    <property type="match status" value="1"/>
</dbReference>
<evidence type="ECO:0000313" key="8">
    <source>
        <dbReference type="EMBL" id="JAS66298.1"/>
    </source>
</evidence>
<dbReference type="EMBL" id="GECZ01003471">
    <property type="protein sequence ID" value="JAS66298.1"/>
    <property type="molecule type" value="Transcribed_RNA"/>
</dbReference>
<protein>
    <recommendedName>
        <fullName evidence="6">Mediator of RNA polymerase II transcription subunit 21</fullName>
    </recommendedName>
</protein>